<evidence type="ECO:0000313" key="1">
    <source>
        <dbReference type="EMBL" id="MPM57913.1"/>
    </source>
</evidence>
<protein>
    <submittedName>
        <fullName evidence="1">Uncharacterized protein</fullName>
    </submittedName>
</protein>
<dbReference type="EMBL" id="VSSQ01016506">
    <property type="protein sequence ID" value="MPM57913.1"/>
    <property type="molecule type" value="Genomic_DNA"/>
</dbReference>
<sequence>MRGAHLREFFVGKRADAGAEHGKKGDVLMAVVDDGKQVLENLHLDGVKVAAA</sequence>
<name>A0A645B432_9ZZZZ</name>
<accession>A0A645B432</accession>
<reference evidence="1" key="1">
    <citation type="submission" date="2019-08" db="EMBL/GenBank/DDBJ databases">
        <authorList>
            <person name="Kucharzyk K."/>
            <person name="Murdoch R.W."/>
            <person name="Higgins S."/>
            <person name="Loffler F."/>
        </authorList>
    </citation>
    <scope>NUCLEOTIDE SEQUENCE</scope>
</reference>
<dbReference type="AlphaFoldDB" id="A0A645B432"/>
<proteinExistence type="predicted"/>
<organism evidence="1">
    <name type="scientific">bioreactor metagenome</name>
    <dbReference type="NCBI Taxonomy" id="1076179"/>
    <lineage>
        <taxon>unclassified sequences</taxon>
        <taxon>metagenomes</taxon>
        <taxon>ecological metagenomes</taxon>
    </lineage>
</organism>
<comment type="caution">
    <text evidence="1">The sequence shown here is derived from an EMBL/GenBank/DDBJ whole genome shotgun (WGS) entry which is preliminary data.</text>
</comment>
<gene>
    <name evidence="1" type="ORF">SDC9_104742</name>
</gene>